<dbReference type="CDD" id="cd06225">
    <property type="entry name" value="HAMP"/>
    <property type="match status" value="1"/>
</dbReference>
<dbReference type="InterPro" id="IPR036097">
    <property type="entry name" value="HisK_dim/P_sf"/>
</dbReference>
<feature type="domain" description="HAMP" evidence="15">
    <location>
        <begin position="213"/>
        <end position="265"/>
    </location>
</feature>
<dbReference type="RefSeq" id="WP_199404747.1">
    <property type="nucleotide sequence ID" value="NZ_JAOZFC020000001.1"/>
</dbReference>
<dbReference type="InterPro" id="IPR013767">
    <property type="entry name" value="PAS_fold"/>
</dbReference>
<dbReference type="Proteomes" id="UP001146336">
    <property type="component" value="Unassembled WGS sequence"/>
</dbReference>
<keyword evidence="6 11" id="KW-0812">Transmembrane</keyword>
<organism evidence="16 17">
    <name type="scientific">Weissella fermenti</name>
    <dbReference type="NCBI Taxonomy" id="2987699"/>
    <lineage>
        <taxon>Bacteria</taxon>
        <taxon>Bacillati</taxon>
        <taxon>Bacillota</taxon>
        <taxon>Bacilli</taxon>
        <taxon>Lactobacillales</taxon>
        <taxon>Lactobacillaceae</taxon>
        <taxon>Weissella</taxon>
    </lineage>
</organism>
<evidence type="ECO:0000256" key="4">
    <source>
        <dbReference type="ARBA" id="ARBA00022553"/>
    </source>
</evidence>
<evidence type="ECO:0000256" key="3">
    <source>
        <dbReference type="ARBA" id="ARBA00012438"/>
    </source>
</evidence>
<dbReference type="SMART" id="SM00387">
    <property type="entry name" value="HATPase_c"/>
    <property type="match status" value="1"/>
</dbReference>
<dbReference type="Gene3D" id="1.10.8.500">
    <property type="entry name" value="HAMP domain in histidine kinase"/>
    <property type="match status" value="1"/>
</dbReference>
<dbReference type="PROSITE" id="PS50885">
    <property type="entry name" value="HAMP"/>
    <property type="match status" value="1"/>
</dbReference>
<keyword evidence="17" id="KW-1185">Reference proteome</keyword>
<keyword evidence="5 16" id="KW-0808">Transferase</keyword>
<dbReference type="NCBIfam" id="TIGR00229">
    <property type="entry name" value="sensory_box"/>
    <property type="match status" value="1"/>
</dbReference>
<dbReference type="InterPro" id="IPR036890">
    <property type="entry name" value="HATPase_C_sf"/>
</dbReference>
<proteinExistence type="predicted"/>
<dbReference type="Gene3D" id="1.10.287.130">
    <property type="match status" value="1"/>
</dbReference>
<feature type="domain" description="Histidine kinase" evidence="12">
    <location>
        <begin position="393"/>
        <end position="616"/>
    </location>
</feature>
<evidence type="ECO:0000256" key="1">
    <source>
        <dbReference type="ARBA" id="ARBA00000085"/>
    </source>
</evidence>
<dbReference type="SUPFAM" id="SSF47384">
    <property type="entry name" value="Homodimeric domain of signal transducing histidine kinase"/>
    <property type="match status" value="1"/>
</dbReference>
<keyword evidence="10 11" id="KW-0472">Membrane</keyword>
<evidence type="ECO:0000256" key="5">
    <source>
        <dbReference type="ARBA" id="ARBA00022679"/>
    </source>
</evidence>
<dbReference type="PROSITE" id="PS50113">
    <property type="entry name" value="PAC"/>
    <property type="match status" value="1"/>
</dbReference>
<dbReference type="InterPro" id="IPR049814">
    <property type="entry name" value="Resp_reg_WalK"/>
</dbReference>
<dbReference type="InterPro" id="IPR003660">
    <property type="entry name" value="HAMP_dom"/>
</dbReference>
<protein>
    <recommendedName>
        <fullName evidence="3">histidine kinase</fullName>
        <ecNumber evidence="3">2.7.13.3</ecNumber>
    </recommendedName>
</protein>
<keyword evidence="9" id="KW-0902">Two-component regulatory system</keyword>
<dbReference type="Pfam" id="PF23846">
    <property type="entry name" value="Cache_WalK"/>
    <property type="match status" value="1"/>
</dbReference>
<dbReference type="InterPro" id="IPR000014">
    <property type="entry name" value="PAS"/>
</dbReference>
<keyword evidence="7 16" id="KW-0418">Kinase</keyword>
<dbReference type="Pfam" id="PF00672">
    <property type="entry name" value="HAMP"/>
    <property type="match status" value="1"/>
</dbReference>
<dbReference type="SMART" id="SM00091">
    <property type="entry name" value="PAS"/>
    <property type="match status" value="1"/>
</dbReference>
<evidence type="ECO:0000259" key="13">
    <source>
        <dbReference type="PROSITE" id="PS50112"/>
    </source>
</evidence>
<dbReference type="InterPro" id="IPR050351">
    <property type="entry name" value="BphY/WalK/GraS-like"/>
</dbReference>
<dbReference type="PROSITE" id="PS50109">
    <property type="entry name" value="HIS_KIN"/>
    <property type="match status" value="1"/>
</dbReference>
<dbReference type="CDD" id="cd00082">
    <property type="entry name" value="HisKA"/>
    <property type="match status" value="1"/>
</dbReference>
<dbReference type="Pfam" id="PF00989">
    <property type="entry name" value="PAS"/>
    <property type="match status" value="1"/>
</dbReference>
<dbReference type="Gene3D" id="3.30.565.10">
    <property type="entry name" value="Histidine kinase-like ATPase, C-terminal domain"/>
    <property type="match status" value="1"/>
</dbReference>
<evidence type="ECO:0000256" key="8">
    <source>
        <dbReference type="ARBA" id="ARBA00022989"/>
    </source>
</evidence>
<reference evidence="16" key="1">
    <citation type="submission" date="2023-03" db="EMBL/GenBank/DDBJ databases">
        <title>Comparative genomics of Weissella fermenti BK2, and weissella type species.</title>
        <authorList>
            <person name="Lee J.K."/>
            <person name="Baek J.H."/>
            <person name="Kim J.M."/>
            <person name="Choi D.G."/>
            <person name="Jeon C.O."/>
        </authorList>
    </citation>
    <scope>NUCLEOTIDE SEQUENCE</scope>
    <source>
        <strain evidence="16">BK2</strain>
    </source>
</reference>
<feature type="domain" description="PAC" evidence="14">
    <location>
        <begin position="336"/>
        <end position="389"/>
    </location>
</feature>
<evidence type="ECO:0000313" key="16">
    <source>
        <dbReference type="EMBL" id="MDF9299516.1"/>
    </source>
</evidence>
<feature type="domain" description="PAS" evidence="13">
    <location>
        <begin position="270"/>
        <end position="336"/>
    </location>
</feature>
<dbReference type="InterPro" id="IPR003661">
    <property type="entry name" value="HisK_dim/P_dom"/>
</dbReference>
<evidence type="ECO:0000256" key="11">
    <source>
        <dbReference type="SAM" id="Phobius"/>
    </source>
</evidence>
<dbReference type="InterPro" id="IPR035965">
    <property type="entry name" value="PAS-like_dom_sf"/>
</dbReference>
<dbReference type="EC" id="2.7.13.3" evidence="3"/>
<dbReference type="InterPro" id="IPR057640">
    <property type="entry name" value="Cache_WalK"/>
</dbReference>
<dbReference type="InterPro" id="IPR003594">
    <property type="entry name" value="HATPase_dom"/>
</dbReference>
<dbReference type="NCBIfam" id="NF033092">
    <property type="entry name" value="HK_WalK"/>
    <property type="match status" value="1"/>
</dbReference>
<keyword evidence="8 11" id="KW-1133">Transmembrane helix</keyword>
<dbReference type="InterPro" id="IPR000700">
    <property type="entry name" value="PAS-assoc_C"/>
</dbReference>
<accession>A0ABT6D281</accession>
<dbReference type="Gene3D" id="3.30.450.20">
    <property type="entry name" value="PAS domain"/>
    <property type="match status" value="2"/>
</dbReference>
<evidence type="ECO:0000256" key="2">
    <source>
        <dbReference type="ARBA" id="ARBA00004370"/>
    </source>
</evidence>
<feature type="transmembrane region" description="Helical" evidence="11">
    <location>
        <begin position="20"/>
        <end position="44"/>
    </location>
</feature>
<dbReference type="SMART" id="SM00304">
    <property type="entry name" value="HAMP"/>
    <property type="match status" value="1"/>
</dbReference>
<dbReference type="SUPFAM" id="SSF55785">
    <property type="entry name" value="PYP-like sensor domain (PAS domain)"/>
    <property type="match status" value="1"/>
</dbReference>
<evidence type="ECO:0000256" key="6">
    <source>
        <dbReference type="ARBA" id="ARBA00022692"/>
    </source>
</evidence>
<evidence type="ECO:0000256" key="7">
    <source>
        <dbReference type="ARBA" id="ARBA00022777"/>
    </source>
</evidence>
<keyword evidence="4" id="KW-0597">Phosphoprotein</keyword>
<dbReference type="InterPro" id="IPR004358">
    <property type="entry name" value="Sig_transdc_His_kin-like_C"/>
</dbReference>
<evidence type="ECO:0000313" key="17">
    <source>
        <dbReference type="Proteomes" id="UP001146336"/>
    </source>
</evidence>
<name>A0ABT6D281_9LACO</name>
<feature type="transmembrane region" description="Helical" evidence="11">
    <location>
        <begin position="191"/>
        <end position="211"/>
    </location>
</feature>
<dbReference type="PROSITE" id="PS50112">
    <property type="entry name" value="PAS"/>
    <property type="match status" value="1"/>
</dbReference>
<evidence type="ECO:0000256" key="10">
    <source>
        <dbReference type="ARBA" id="ARBA00023136"/>
    </source>
</evidence>
<dbReference type="GO" id="GO:0004673">
    <property type="term" value="F:protein histidine kinase activity"/>
    <property type="evidence" value="ECO:0007669"/>
    <property type="project" value="UniProtKB-EC"/>
</dbReference>
<sequence>MADFEELTEQKRWRKFFSSIHFKIALVFTLTLLVTLELVGAFFVKRLEQQNLATFRTQIALPAYVNDSLTQQLISTDQTKANSDIHTILTSINNASISEIEVIDSSGIIRGTSDINAQDEVGQKTTDANVKAALAGGKYTKNPIEERSGVRYQVVVKPLVSSSGGESNIVGVVEVRASLETTYDNLNHISLIYFSASLLAVVLGVVMAVIISRSLTKPIAEINDRTTRIAQGDYSGGILVRSNDEIGQLAENVNALAVRIEETTNSTEFERRRLESVLEHMTDGVIATDRRGSINIINTAALQMTGMEDSNVALGQSILEVLQIADRYNLRELLDNQDELLLDFSNDERQLIIRAYFSLIQRASGFISGLVIVLHDVTEQQRIEEERRQFVSNVSHELRTPLTSVKSYVDALQEGAIEDPEVAKSFLAVAQDETTRMIHMINDLLELSRMDSGTMKLETEYVNVGELFNYILNRFDMIIANDDKPEKYYTIKREITDSQIWVELDTSKFTQVVDNIMNNAIKYSPDGGVITARMIDRKTEVVLSITDQGLGIPKKDLGHIFDRFFRVDKARSRAQGGTGLGLAISKEIIERFGGKIWVDSSEGKGSTFSISLPYEAYDPAEDEWDDGEWDD</sequence>
<comment type="subcellular location">
    <subcellularLocation>
        <location evidence="2">Membrane</location>
    </subcellularLocation>
</comment>
<evidence type="ECO:0000259" key="14">
    <source>
        <dbReference type="PROSITE" id="PS50113"/>
    </source>
</evidence>
<dbReference type="SMART" id="SM00388">
    <property type="entry name" value="HisKA"/>
    <property type="match status" value="1"/>
</dbReference>
<dbReference type="EMBL" id="JAOZFC020000001">
    <property type="protein sequence ID" value="MDF9299516.1"/>
    <property type="molecule type" value="Genomic_DNA"/>
</dbReference>
<dbReference type="SUPFAM" id="SSF158472">
    <property type="entry name" value="HAMP domain-like"/>
    <property type="match status" value="1"/>
</dbReference>
<dbReference type="Pfam" id="PF02518">
    <property type="entry name" value="HATPase_c"/>
    <property type="match status" value="1"/>
</dbReference>
<gene>
    <name evidence="16" type="primary">walK</name>
    <name evidence="16" type="ORF">OIT47_004350</name>
</gene>
<dbReference type="CDD" id="cd00130">
    <property type="entry name" value="PAS"/>
    <property type="match status" value="1"/>
</dbReference>
<dbReference type="InterPro" id="IPR005467">
    <property type="entry name" value="His_kinase_dom"/>
</dbReference>
<evidence type="ECO:0000259" key="15">
    <source>
        <dbReference type="PROSITE" id="PS50885"/>
    </source>
</evidence>
<comment type="caution">
    <text evidence="16">The sequence shown here is derived from an EMBL/GenBank/DDBJ whole genome shotgun (WGS) entry which is preliminary data.</text>
</comment>
<evidence type="ECO:0000256" key="9">
    <source>
        <dbReference type="ARBA" id="ARBA00023012"/>
    </source>
</evidence>
<evidence type="ECO:0000259" key="12">
    <source>
        <dbReference type="PROSITE" id="PS50109"/>
    </source>
</evidence>
<dbReference type="PANTHER" id="PTHR45453">
    <property type="entry name" value="PHOSPHATE REGULON SENSOR PROTEIN PHOR"/>
    <property type="match status" value="1"/>
</dbReference>
<comment type="catalytic activity">
    <reaction evidence="1">
        <text>ATP + protein L-histidine = ADP + protein N-phospho-L-histidine.</text>
        <dbReference type="EC" id="2.7.13.3"/>
    </reaction>
</comment>
<dbReference type="SUPFAM" id="SSF55874">
    <property type="entry name" value="ATPase domain of HSP90 chaperone/DNA topoisomerase II/histidine kinase"/>
    <property type="match status" value="1"/>
</dbReference>
<dbReference type="PRINTS" id="PR00344">
    <property type="entry name" value="BCTRLSENSOR"/>
</dbReference>
<dbReference type="Pfam" id="PF00512">
    <property type="entry name" value="HisKA"/>
    <property type="match status" value="1"/>
</dbReference>
<dbReference type="CDD" id="cd00075">
    <property type="entry name" value="HATPase"/>
    <property type="match status" value="1"/>
</dbReference>
<dbReference type="PANTHER" id="PTHR45453:SF1">
    <property type="entry name" value="PHOSPHATE REGULON SENSOR PROTEIN PHOR"/>
    <property type="match status" value="1"/>
</dbReference>